<feature type="transmembrane region" description="Helical" evidence="3">
    <location>
        <begin position="39"/>
        <end position="66"/>
    </location>
</feature>
<dbReference type="SUPFAM" id="SSF103473">
    <property type="entry name" value="MFS general substrate transporter"/>
    <property type="match status" value="1"/>
</dbReference>
<comment type="subcellular location">
    <subcellularLocation>
        <location evidence="1">Membrane</location>
        <topology evidence="1">Multi-pass membrane protein</topology>
    </subcellularLocation>
</comment>
<evidence type="ECO:0000256" key="3">
    <source>
        <dbReference type="SAM" id="Phobius"/>
    </source>
</evidence>
<evidence type="ECO:0000256" key="1">
    <source>
        <dbReference type="ARBA" id="ARBA00004141"/>
    </source>
</evidence>
<evidence type="ECO:0000259" key="4">
    <source>
        <dbReference type="PROSITE" id="PS50850"/>
    </source>
</evidence>
<feature type="transmembrane region" description="Helical" evidence="3">
    <location>
        <begin position="379"/>
        <end position="397"/>
    </location>
</feature>
<dbReference type="GO" id="GO:0016020">
    <property type="term" value="C:membrane"/>
    <property type="evidence" value="ECO:0007669"/>
    <property type="project" value="UniProtKB-SubCell"/>
</dbReference>
<evidence type="ECO:0000256" key="2">
    <source>
        <dbReference type="ARBA" id="ARBA00006727"/>
    </source>
</evidence>
<dbReference type="EMBL" id="BTGB01000009">
    <property type="protein sequence ID" value="GMM48886.1"/>
    <property type="molecule type" value="Genomic_DNA"/>
</dbReference>
<dbReference type="PANTHER" id="PTHR11360">
    <property type="entry name" value="MONOCARBOXYLATE TRANSPORTER"/>
    <property type="match status" value="1"/>
</dbReference>
<dbReference type="PANTHER" id="PTHR11360:SF177">
    <property type="entry name" value="RIBOFLAVIN TRANSPORTER MCH5"/>
    <property type="match status" value="1"/>
</dbReference>
<feature type="transmembrane region" description="Helical" evidence="3">
    <location>
        <begin position="109"/>
        <end position="125"/>
    </location>
</feature>
<dbReference type="Pfam" id="PF07690">
    <property type="entry name" value="MFS_1"/>
    <property type="match status" value="1"/>
</dbReference>
<feature type="domain" description="Major facilitator superfamily (MFS) profile" evidence="4">
    <location>
        <begin position="40"/>
        <end position="435"/>
    </location>
</feature>
<feature type="transmembrane region" description="Helical" evidence="3">
    <location>
        <begin position="131"/>
        <end position="153"/>
    </location>
</feature>
<dbReference type="GO" id="GO:0032218">
    <property type="term" value="P:riboflavin transport"/>
    <property type="evidence" value="ECO:0007669"/>
    <property type="project" value="TreeGrafter"/>
</dbReference>
<dbReference type="PROSITE" id="PS50850">
    <property type="entry name" value="MFS"/>
    <property type="match status" value="1"/>
</dbReference>
<dbReference type="Gene3D" id="1.20.1250.20">
    <property type="entry name" value="MFS general substrate transporter like domains"/>
    <property type="match status" value="2"/>
</dbReference>
<keyword evidence="3" id="KW-0812">Transmembrane</keyword>
<feature type="transmembrane region" description="Helical" evidence="3">
    <location>
        <begin position="288"/>
        <end position="310"/>
    </location>
</feature>
<name>A0AAV5RBD3_PICKL</name>
<keyword evidence="6" id="KW-1185">Reference proteome</keyword>
<feature type="transmembrane region" description="Helical" evidence="3">
    <location>
        <begin position="197"/>
        <end position="216"/>
    </location>
</feature>
<proteinExistence type="inferred from homology"/>
<dbReference type="InterPro" id="IPR020846">
    <property type="entry name" value="MFS_dom"/>
</dbReference>
<dbReference type="GO" id="GO:0022857">
    <property type="term" value="F:transmembrane transporter activity"/>
    <property type="evidence" value="ECO:0007669"/>
    <property type="project" value="InterPro"/>
</dbReference>
<evidence type="ECO:0000313" key="6">
    <source>
        <dbReference type="Proteomes" id="UP001378960"/>
    </source>
</evidence>
<feature type="transmembrane region" description="Helical" evidence="3">
    <location>
        <begin position="254"/>
        <end position="276"/>
    </location>
</feature>
<dbReference type="CDD" id="cd17352">
    <property type="entry name" value="MFS_MCT_SLC16"/>
    <property type="match status" value="1"/>
</dbReference>
<organism evidence="5 6">
    <name type="scientific">Pichia kluyveri</name>
    <name type="common">Yeast</name>
    <dbReference type="NCBI Taxonomy" id="36015"/>
    <lineage>
        <taxon>Eukaryota</taxon>
        <taxon>Fungi</taxon>
        <taxon>Dikarya</taxon>
        <taxon>Ascomycota</taxon>
        <taxon>Saccharomycotina</taxon>
        <taxon>Pichiomycetes</taxon>
        <taxon>Pichiales</taxon>
        <taxon>Pichiaceae</taxon>
        <taxon>Pichia</taxon>
    </lineage>
</organism>
<feature type="transmembrane region" description="Helical" evidence="3">
    <location>
        <begin position="409"/>
        <end position="429"/>
    </location>
</feature>
<dbReference type="Proteomes" id="UP001378960">
    <property type="component" value="Unassembled WGS sequence"/>
</dbReference>
<dbReference type="InterPro" id="IPR011701">
    <property type="entry name" value="MFS"/>
</dbReference>
<feature type="transmembrane region" description="Helical" evidence="3">
    <location>
        <begin position="317"/>
        <end position="338"/>
    </location>
</feature>
<protein>
    <submittedName>
        <fullName evidence="5">Mch4 protein</fullName>
    </submittedName>
</protein>
<dbReference type="InterPro" id="IPR050327">
    <property type="entry name" value="Proton-linked_MCT"/>
</dbReference>
<sequence>MEKENIDEGSRLYEPDSDSYDAFAHENDQVFPEGGWRAWITIIGTLFGLMTVFGIMDTMASIQLYITTHQLADVKLSSVSWIFSLYMFTNLALGIIAGPIFDIYGIKKILLVGIIFNCGGLYATAFCTELWHFVLSFGICTGIGSGLMLTPLVGVVSHWFLKKRGLANGVSECGSISGVFFPIMLRSLYPSLGYKKAMIVLASICVIFSIIAYFTVQDRCDELHKESLHIPKKTRLIKAYKNMVNFKNFKEKNYLFLVLSMFFDEFSIILVITYIATYGAARDIPESTTYIIVTVMNASGILGKVIPAYLSDKFGRFNIMLLIMLILDISLFAIWLPFYNLAGFYIFAIVYGFAFGAVYALTPVLIAQISKTKEFGSRYAMAYFIVAFGNLISMPIGSQFINEETVQNYNHMIIFAGSTCVFATFLLILSRYDMVGWKIKTYV</sequence>
<comment type="caution">
    <text evidence="5">The sequence shown here is derived from an EMBL/GenBank/DDBJ whole genome shotgun (WGS) entry which is preliminary data.</text>
</comment>
<dbReference type="AlphaFoldDB" id="A0AAV5RBD3"/>
<gene>
    <name evidence="5" type="ORF">DAPK24_054840</name>
</gene>
<evidence type="ECO:0000313" key="5">
    <source>
        <dbReference type="EMBL" id="GMM48886.1"/>
    </source>
</evidence>
<comment type="similarity">
    <text evidence="2">Belongs to the major facilitator superfamily. Monocarboxylate porter (TC 2.A.1.13) family.</text>
</comment>
<dbReference type="InterPro" id="IPR036259">
    <property type="entry name" value="MFS_trans_sf"/>
</dbReference>
<keyword evidence="3" id="KW-0472">Membrane</keyword>
<keyword evidence="3" id="KW-1133">Transmembrane helix</keyword>
<reference evidence="5 6" key="1">
    <citation type="journal article" date="2023" name="Elife">
        <title>Identification of key yeast species and microbe-microbe interactions impacting larval growth of Drosophila in the wild.</title>
        <authorList>
            <person name="Mure A."/>
            <person name="Sugiura Y."/>
            <person name="Maeda R."/>
            <person name="Honda K."/>
            <person name="Sakurai N."/>
            <person name="Takahashi Y."/>
            <person name="Watada M."/>
            <person name="Katoh T."/>
            <person name="Gotoh A."/>
            <person name="Gotoh Y."/>
            <person name="Taniguchi I."/>
            <person name="Nakamura K."/>
            <person name="Hayashi T."/>
            <person name="Katayama T."/>
            <person name="Uemura T."/>
            <person name="Hattori Y."/>
        </authorList>
    </citation>
    <scope>NUCLEOTIDE SEQUENCE [LARGE SCALE GENOMIC DNA]</scope>
    <source>
        <strain evidence="5 6">PK-24</strain>
    </source>
</reference>
<feature type="transmembrane region" description="Helical" evidence="3">
    <location>
        <begin position="344"/>
        <end position="367"/>
    </location>
</feature>
<accession>A0AAV5RBD3</accession>
<feature type="transmembrane region" description="Helical" evidence="3">
    <location>
        <begin position="78"/>
        <end position="97"/>
    </location>
</feature>